<evidence type="ECO:0000313" key="2">
    <source>
        <dbReference type="EMBL" id="KAJ3205945.1"/>
    </source>
</evidence>
<organism evidence="2 3">
    <name type="scientific">Clydaea vesicula</name>
    <dbReference type="NCBI Taxonomy" id="447962"/>
    <lineage>
        <taxon>Eukaryota</taxon>
        <taxon>Fungi</taxon>
        <taxon>Fungi incertae sedis</taxon>
        <taxon>Chytridiomycota</taxon>
        <taxon>Chytridiomycota incertae sedis</taxon>
        <taxon>Chytridiomycetes</taxon>
        <taxon>Lobulomycetales</taxon>
        <taxon>Lobulomycetaceae</taxon>
        <taxon>Clydaea</taxon>
    </lineage>
</organism>
<proteinExistence type="predicted"/>
<feature type="non-terminal residue" evidence="2">
    <location>
        <position position="509"/>
    </location>
</feature>
<name>A0AAD5TUU4_9FUNG</name>
<reference evidence="2" key="1">
    <citation type="submission" date="2020-05" db="EMBL/GenBank/DDBJ databases">
        <title>Phylogenomic resolution of chytrid fungi.</title>
        <authorList>
            <person name="Stajich J.E."/>
            <person name="Amses K."/>
            <person name="Simmons R."/>
            <person name="Seto K."/>
            <person name="Myers J."/>
            <person name="Bonds A."/>
            <person name="Quandt C.A."/>
            <person name="Barry K."/>
            <person name="Liu P."/>
            <person name="Grigoriev I."/>
            <person name="Longcore J.E."/>
            <person name="James T.Y."/>
        </authorList>
    </citation>
    <scope>NUCLEOTIDE SEQUENCE</scope>
    <source>
        <strain evidence="2">JEL0476</strain>
    </source>
</reference>
<evidence type="ECO:0000313" key="3">
    <source>
        <dbReference type="Proteomes" id="UP001211065"/>
    </source>
</evidence>
<feature type="region of interest" description="Disordered" evidence="1">
    <location>
        <begin position="233"/>
        <end position="252"/>
    </location>
</feature>
<gene>
    <name evidence="2" type="ORF">HK099_000662</name>
</gene>
<dbReference type="AlphaFoldDB" id="A0AAD5TUU4"/>
<keyword evidence="3" id="KW-1185">Reference proteome</keyword>
<sequence length="509" mass="56340">MGNTLTSVEDEEEAILPSFSSNSSKKNLHLNTEKFNKQILQTRESSSPLTPDEILDLDLELNNNDLQFDDNNKTQSFFYNSRNCLVPPLNTQTSVFGTQNLIALKHSAQSSKYIQSSINTSIDISVNNNKVDSPNTISNLEKGSPSRNFNYCLTDKQLESGNDAHYLHSVSPYITSHFETISPTSHPLSSDICQLSLYHPLSHSIPAAIQQTQTAPTGNNVTIAERVHPSLQRHLSEKQKKKSMEQSVETEKNLKSLSNSNINYQKINLKSNLDFNDSVKIGGEAVDSNNFFNLILQQNELTPTAQSKRTKSSPTPPPAILLTTSEIKVTLAEEEVKVAPAVCKPQRSSSKLFGGGSRRNSVDTHDLSVVSNISIIGQRFNEDFFRLSAISSQSSQLQLNESVSSATNFNFNKINLNCNSNNNSNSNLDKSQLFNNGKAQQDSIKLLKKIKRNIDGSICEISKLQILGPKLINPSPNYSKKKTVSKSNSCSTLFVDFTMIASDLNETLK</sequence>
<protein>
    <submittedName>
        <fullName evidence="2">Uncharacterized protein</fullName>
    </submittedName>
</protein>
<accession>A0AAD5TUU4</accession>
<comment type="caution">
    <text evidence="2">The sequence shown here is derived from an EMBL/GenBank/DDBJ whole genome shotgun (WGS) entry which is preliminary data.</text>
</comment>
<evidence type="ECO:0000256" key="1">
    <source>
        <dbReference type="SAM" id="MobiDB-lite"/>
    </source>
</evidence>
<dbReference type="EMBL" id="JADGJW010001164">
    <property type="protein sequence ID" value="KAJ3205945.1"/>
    <property type="molecule type" value="Genomic_DNA"/>
</dbReference>
<dbReference type="Proteomes" id="UP001211065">
    <property type="component" value="Unassembled WGS sequence"/>
</dbReference>
<feature type="compositionally biased region" description="Basic and acidic residues" evidence="1">
    <location>
        <begin position="234"/>
        <end position="252"/>
    </location>
</feature>